<accession>A0A9D2JVT7</accession>
<dbReference type="PANTHER" id="PTHR43685:SF2">
    <property type="entry name" value="GLYCOSYLTRANSFERASE 2-LIKE DOMAIN-CONTAINING PROTEIN"/>
    <property type="match status" value="1"/>
</dbReference>
<dbReference type="Proteomes" id="UP000824055">
    <property type="component" value="Unassembled WGS sequence"/>
</dbReference>
<dbReference type="PANTHER" id="PTHR43685">
    <property type="entry name" value="GLYCOSYLTRANSFERASE"/>
    <property type="match status" value="1"/>
</dbReference>
<dbReference type="SUPFAM" id="SSF53448">
    <property type="entry name" value="Nucleotide-diphospho-sugar transferases"/>
    <property type="match status" value="1"/>
</dbReference>
<keyword evidence="2" id="KW-0328">Glycosyltransferase</keyword>
<dbReference type="InterPro" id="IPR050834">
    <property type="entry name" value="Glycosyltransf_2"/>
</dbReference>
<comment type="caution">
    <text evidence="2">The sequence shown here is derived from an EMBL/GenBank/DDBJ whole genome shotgun (WGS) entry which is preliminary data.</text>
</comment>
<dbReference type="AlphaFoldDB" id="A0A9D2JVT7"/>
<dbReference type="GO" id="GO:0016757">
    <property type="term" value="F:glycosyltransferase activity"/>
    <property type="evidence" value="ECO:0007669"/>
    <property type="project" value="UniProtKB-KW"/>
</dbReference>
<dbReference type="EMBL" id="DXBE01000009">
    <property type="protein sequence ID" value="HIZ68437.1"/>
    <property type="molecule type" value="Genomic_DNA"/>
</dbReference>
<dbReference type="InterPro" id="IPR001173">
    <property type="entry name" value="Glyco_trans_2-like"/>
</dbReference>
<evidence type="ECO:0000313" key="3">
    <source>
        <dbReference type="Proteomes" id="UP000824055"/>
    </source>
</evidence>
<dbReference type="Pfam" id="PF00535">
    <property type="entry name" value="Glycos_transf_2"/>
    <property type="match status" value="1"/>
</dbReference>
<organism evidence="2 3">
    <name type="scientific">Candidatus Prevotella avicola</name>
    <dbReference type="NCBI Taxonomy" id="2838738"/>
    <lineage>
        <taxon>Bacteria</taxon>
        <taxon>Pseudomonadati</taxon>
        <taxon>Bacteroidota</taxon>
        <taxon>Bacteroidia</taxon>
        <taxon>Bacteroidales</taxon>
        <taxon>Prevotellaceae</taxon>
        <taxon>Prevotella</taxon>
    </lineage>
</organism>
<evidence type="ECO:0000313" key="2">
    <source>
        <dbReference type="EMBL" id="HIZ68437.1"/>
    </source>
</evidence>
<protein>
    <submittedName>
        <fullName evidence="2">Glycosyltransferase</fullName>
        <ecNumber evidence="2">2.4.-.-</ecNumber>
    </submittedName>
</protein>
<proteinExistence type="predicted"/>
<sequence length="345" mass="39821">MEKSFTEVFNTVDQFGRHAQVKSFLVSGGNKENHPLITVAIPTYKRATTLKDTLDSVLTQDDADDVEIIVVDNNPERGDETEQLMATYQDSRLRYYKNETNLGMTGNWNRFYTLAKGEWVCMLHDDDCLLPGYMPNVKMLLKELEGKADALFLTATKRMKNTPPAGELHLRKTGLITDLMAGCGIDIPGNLIRREVVMRLGGFNDTYYPSADYHFWLKLHFMARPFVARGCPLTYYRVAINESRKTETIMAFVRIGNIFQKAIMAEMNPLSRWFWKAYLPFLNAHHLSSYARQCENHTEEMRAIVREAKRDVPFPNKVFGFFMRHFLSLNRKRADFFASRVKVIG</sequence>
<name>A0A9D2JVT7_9BACT</name>
<evidence type="ECO:0000259" key="1">
    <source>
        <dbReference type="Pfam" id="PF00535"/>
    </source>
</evidence>
<reference evidence="2" key="2">
    <citation type="submission" date="2021-04" db="EMBL/GenBank/DDBJ databases">
        <authorList>
            <person name="Gilroy R."/>
        </authorList>
    </citation>
    <scope>NUCLEOTIDE SEQUENCE</scope>
    <source>
        <strain evidence="2">ChiHecec3B27-8219</strain>
    </source>
</reference>
<dbReference type="Gene3D" id="3.90.550.10">
    <property type="entry name" value="Spore Coat Polysaccharide Biosynthesis Protein SpsA, Chain A"/>
    <property type="match status" value="1"/>
</dbReference>
<dbReference type="InterPro" id="IPR029044">
    <property type="entry name" value="Nucleotide-diphossugar_trans"/>
</dbReference>
<reference evidence="2" key="1">
    <citation type="journal article" date="2021" name="PeerJ">
        <title>Extensive microbial diversity within the chicken gut microbiome revealed by metagenomics and culture.</title>
        <authorList>
            <person name="Gilroy R."/>
            <person name="Ravi A."/>
            <person name="Getino M."/>
            <person name="Pursley I."/>
            <person name="Horton D.L."/>
            <person name="Alikhan N.F."/>
            <person name="Baker D."/>
            <person name="Gharbi K."/>
            <person name="Hall N."/>
            <person name="Watson M."/>
            <person name="Adriaenssens E.M."/>
            <person name="Foster-Nyarko E."/>
            <person name="Jarju S."/>
            <person name="Secka A."/>
            <person name="Antonio M."/>
            <person name="Oren A."/>
            <person name="Chaudhuri R.R."/>
            <person name="La Ragione R."/>
            <person name="Hildebrand F."/>
            <person name="Pallen M.J."/>
        </authorList>
    </citation>
    <scope>NUCLEOTIDE SEQUENCE</scope>
    <source>
        <strain evidence="2">ChiHecec3B27-8219</strain>
    </source>
</reference>
<gene>
    <name evidence="2" type="ORF">H9966_00875</name>
</gene>
<feature type="domain" description="Glycosyltransferase 2-like" evidence="1">
    <location>
        <begin position="38"/>
        <end position="143"/>
    </location>
</feature>
<dbReference type="EC" id="2.4.-.-" evidence="2"/>
<keyword evidence="2" id="KW-0808">Transferase</keyword>